<feature type="transmembrane region" description="Helical" evidence="5">
    <location>
        <begin position="64"/>
        <end position="85"/>
    </location>
</feature>
<keyword evidence="4 5" id="KW-0472">Membrane</keyword>
<evidence type="ECO:0008006" key="8">
    <source>
        <dbReference type="Google" id="ProtNLM"/>
    </source>
</evidence>
<feature type="transmembrane region" description="Helical" evidence="5">
    <location>
        <begin position="25"/>
        <end position="44"/>
    </location>
</feature>
<keyword evidence="3 5" id="KW-1133">Transmembrane helix</keyword>
<dbReference type="GO" id="GO:0016020">
    <property type="term" value="C:membrane"/>
    <property type="evidence" value="ECO:0007669"/>
    <property type="project" value="UniProtKB-SubCell"/>
</dbReference>
<comment type="subcellular location">
    <subcellularLocation>
        <location evidence="1">Membrane</location>
        <topology evidence="1">Multi-pass membrane protein</topology>
    </subcellularLocation>
</comment>
<dbReference type="Proteomes" id="UP000597444">
    <property type="component" value="Unassembled WGS sequence"/>
</dbReference>
<proteinExistence type="predicted"/>
<dbReference type="InterPro" id="IPR032808">
    <property type="entry name" value="DoxX"/>
</dbReference>
<name>A0A8J3N6U7_9CHLR</name>
<evidence type="ECO:0000256" key="3">
    <source>
        <dbReference type="ARBA" id="ARBA00022989"/>
    </source>
</evidence>
<feature type="transmembrane region" description="Helical" evidence="5">
    <location>
        <begin position="92"/>
        <end position="111"/>
    </location>
</feature>
<gene>
    <name evidence="6" type="ORF">KSF_079910</name>
</gene>
<evidence type="ECO:0000256" key="4">
    <source>
        <dbReference type="ARBA" id="ARBA00023136"/>
    </source>
</evidence>
<accession>A0A8J3N6U7</accession>
<reference evidence="6" key="1">
    <citation type="submission" date="2020-10" db="EMBL/GenBank/DDBJ databases">
        <title>Taxonomic study of unclassified bacteria belonging to the class Ktedonobacteria.</title>
        <authorList>
            <person name="Yabe S."/>
            <person name="Wang C.M."/>
            <person name="Zheng Y."/>
            <person name="Sakai Y."/>
            <person name="Cavaletti L."/>
            <person name="Monciardini P."/>
            <person name="Donadio S."/>
        </authorList>
    </citation>
    <scope>NUCLEOTIDE SEQUENCE</scope>
    <source>
        <strain evidence="6">ID150040</strain>
    </source>
</reference>
<evidence type="ECO:0000256" key="5">
    <source>
        <dbReference type="SAM" id="Phobius"/>
    </source>
</evidence>
<evidence type="ECO:0000313" key="7">
    <source>
        <dbReference type="Proteomes" id="UP000597444"/>
    </source>
</evidence>
<evidence type="ECO:0000256" key="1">
    <source>
        <dbReference type="ARBA" id="ARBA00004141"/>
    </source>
</evidence>
<keyword evidence="2 5" id="KW-0812">Transmembrane</keyword>
<keyword evidence="7" id="KW-1185">Reference proteome</keyword>
<feature type="transmembrane region" description="Helical" evidence="5">
    <location>
        <begin position="117"/>
        <end position="135"/>
    </location>
</feature>
<sequence length="143" mass="15314">MKNTLSIRLENGNAKTGRKAMFKSAGLWTIQVLLALVFLFAGSMKLITPIDVMMAQMAVPLPGWFVQFIGVAEVAGALGLLLPGLFRIRRVLTPLAACGLILIMIGATIITAATMDVVSALFPLVVGLLCLLVAYGRRSWQLA</sequence>
<dbReference type="EMBL" id="BNJK01000002">
    <property type="protein sequence ID" value="GHO97943.1"/>
    <property type="molecule type" value="Genomic_DNA"/>
</dbReference>
<comment type="caution">
    <text evidence="6">The sequence shown here is derived from an EMBL/GenBank/DDBJ whole genome shotgun (WGS) entry which is preliminary data.</text>
</comment>
<evidence type="ECO:0000313" key="6">
    <source>
        <dbReference type="EMBL" id="GHO97943.1"/>
    </source>
</evidence>
<protein>
    <recommendedName>
        <fullName evidence="8">DoxX family protein</fullName>
    </recommendedName>
</protein>
<organism evidence="6 7">
    <name type="scientific">Reticulibacter mediterranei</name>
    <dbReference type="NCBI Taxonomy" id="2778369"/>
    <lineage>
        <taxon>Bacteria</taxon>
        <taxon>Bacillati</taxon>
        <taxon>Chloroflexota</taxon>
        <taxon>Ktedonobacteria</taxon>
        <taxon>Ktedonobacterales</taxon>
        <taxon>Reticulibacteraceae</taxon>
        <taxon>Reticulibacter</taxon>
    </lineage>
</organism>
<evidence type="ECO:0000256" key="2">
    <source>
        <dbReference type="ARBA" id="ARBA00022692"/>
    </source>
</evidence>
<dbReference type="RefSeq" id="WP_220208719.1">
    <property type="nucleotide sequence ID" value="NZ_BNJK01000002.1"/>
</dbReference>
<dbReference type="AlphaFoldDB" id="A0A8J3N6U7"/>
<dbReference type="Pfam" id="PF13564">
    <property type="entry name" value="DoxX_2"/>
    <property type="match status" value="1"/>
</dbReference>